<proteinExistence type="predicted"/>
<reference evidence="1" key="1">
    <citation type="journal article" date="2015" name="Nature">
        <title>Complex archaea that bridge the gap between prokaryotes and eukaryotes.</title>
        <authorList>
            <person name="Spang A."/>
            <person name="Saw J.H."/>
            <person name="Jorgensen S.L."/>
            <person name="Zaremba-Niedzwiedzka K."/>
            <person name="Martijn J."/>
            <person name="Lind A.E."/>
            <person name="van Eijk R."/>
            <person name="Schleper C."/>
            <person name="Guy L."/>
            <person name="Ettema T.J."/>
        </authorList>
    </citation>
    <scope>NUCLEOTIDE SEQUENCE</scope>
</reference>
<accession>A0A0F9AIX5</accession>
<gene>
    <name evidence="1" type="ORF">LCGC14_2844090</name>
</gene>
<evidence type="ECO:0000313" key="1">
    <source>
        <dbReference type="EMBL" id="KKK78389.1"/>
    </source>
</evidence>
<comment type="caution">
    <text evidence="1">The sequence shown here is derived from an EMBL/GenBank/DDBJ whole genome shotgun (WGS) entry which is preliminary data.</text>
</comment>
<dbReference type="EMBL" id="LAZR01054512">
    <property type="protein sequence ID" value="KKK78389.1"/>
    <property type="molecule type" value="Genomic_DNA"/>
</dbReference>
<protein>
    <submittedName>
        <fullName evidence="1">Uncharacterized protein</fullName>
    </submittedName>
</protein>
<organism evidence="1">
    <name type="scientific">marine sediment metagenome</name>
    <dbReference type="NCBI Taxonomy" id="412755"/>
    <lineage>
        <taxon>unclassified sequences</taxon>
        <taxon>metagenomes</taxon>
        <taxon>ecological metagenomes</taxon>
    </lineage>
</organism>
<sequence>MTYQDLLGALEKMTPKQREQDVAIELHSWEEIFWIDSLRVCDDGQSLVDIGQIVLFVS</sequence>
<name>A0A0F9AIX5_9ZZZZ</name>
<dbReference type="AlphaFoldDB" id="A0A0F9AIX5"/>